<dbReference type="Pfam" id="PF02156">
    <property type="entry name" value="Glyco_hydro_26"/>
    <property type="match status" value="1"/>
</dbReference>
<evidence type="ECO:0000259" key="6">
    <source>
        <dbReference type="PROSITE" id="PS51764"/>
    </source>
</evidence>
<dbReference type="PROSITE" id="PS51764">
    <property type="entry name" value="GH26"/>
    <property type="match status" value="1"/>
</dbReference>
<feature type="domain" description="GH26" evidence="6">
    <location>
        <begin position="34"/>
        <end position="340"/>
    </location>
</feature>
<keyword evidence="8" id="KW-1185">Reference proteome</keyword>
<evidence type="ECO:0000256" key="2">
    <source>
        <dbReference type="ARBA" id="ARBA00022801"/>
    </source>
</evidence>
<feature type="active site" description="Nucleophile" evidence="4">
    <location>
        <position position="275"/>
    </location>
</feature>
<dbReference type="InterPro" id="IPR017853">
    <property type="entry name" value="GH"/>
</dbReference>
<comment type="caution">
    <text evidence="7">The sequence shown here is derived from an EMBL/GenBank/DDBJ whole genome shotgun (WGS) entry which is preliminary data.</text>
</comment>
<dbReference type="InterPro" id="IPR022790">
    <property type="entry name" value="GH26_dom"/>
</dbReference>
<dbReference type="GO" id="GO:0006080">
    <property type="term" value="P:substituted mannan metabolic process"/>
    <property type="evidence" value="ECO:0007669"/>
    <property type="project" value="InterPro"/>
</dbReference>
<feature type="region of interest" description="Disordered" evidence="5">
    <location>
        <begin position="1"/>
        <end position="24"/>
    </location>
</feature>
<dbReference type="GO" id="GO:0016985">
    <property type="term" value="F:mannan endo-1,4-beta-mannosidase activity"/>
    <property type="evidence" value="ECO:0007669"/>
    <property type="project" value="InterPro"/>
</dbReference>
<evidence type="ECO:0000313" key="7">
    <source>
        <dbReference type="EMBL" id="PHK96713.1"/>
    </source>
</evidence>
<evidence type="ECO:0000256" key="4">
    <source>
        <dbReference type="PROSITE-ProRule" id="PRU01100"/>
    </source>
</evidence>
<evidence type="ECO:0000256" key="1">
    <source>
        <dbReference type="ARBA" id="ARBA00007754"/>
    </source>
</evidence>
<reference evidence="7 8" key="1">
    <citation type="submission" date="2017-10" db="EMBL/GenBank/DDBJ databases">
        <authorList>
            <person name="Banno H."/>
            <person name="Chua N.-H."/>
        </authorList>
    </citation>
    <scope>NUCLEOTIDE SEQUENCE [LARGE SCALE GENOMIC DNA]</scope>
    <source>
        <strain evidence="7 8">YW11</strain>
    </source>
</reference>
<dbReference type="SUPFAM" id="SSF51445">
    <property type="entry name" value="(Trans)glycosidases"/>
    <property type="match status" value="1"/>
</dbReference>
<dbReference type="PANTHER" id="PTHR40079:SF4">
    <property type="entry name" value="GH26 DOMAIN-CONTAINING PROTEIN-RELATED"/>
    <property type="match status" value="1"/>
</dbReference>
<keyword evidence="2 4" id="KW-0378">Hydrolase</keyword>
<dbReference type="AlphaFoldDB" id="A0A2C7AGA5"/>
<sequence>MRQQAMRQRNGEGRAAGVGARGPRPWRRLLPPGLAAPVLAVPLLAGLAAAPALAPAAQAAPLGVYGANDASLVREFEDWLGCKVEHLMIFTGQRTWDEIGKPQWFIQQFHSYDLPALWSVAMIPKNSSLREAASGRYNRYYTDAARELARTKPFPDGTIRVRLGWEMNGDWFPWAAEGKEADFVATFRHIVDSFRAVSDKFRFEWNINYGQTMDPAKAYPGDDYVDIIGMDFYWKKQYLPSDPVRAFEAIRDDRYGLRYIENFARQRNKPTAYSEWGVQGDDAGPFIQRFQEWVSRHNVLYTNYWNHDADYAGKISGNIWPRTGAAFRQAFCAPGASARTVPPTPGRASR</sequence>
<dbReference type="Proteomes" id="UP000223527">
    <property type="component" value="Unassembled WGS sequence"/>
</dbReference>
<dbReference type="InterPro" id="IPR000805">
    <property type="entry name" value="Glyco_hydro_26"/>
</dbReference>
<keyword evidence="3 4" id="KW-0326">Glycosidase</keyword>
<organism evidence="7 8">
    <name type="scientific">Teichococcus rhizosphaerae</name>
    <dbReference type="NCBI Taxonomy" id="1335062"/>
    <lineage>
        <taxon>Bacteria</taxon>
        <taxon>Pseudomonadati</taxon>
        <taxon>Pseudomonadota</taxon>
        <taxon>Alphaproteobacteria</taxon>
        <taxon>Acetobacterales</taxon>
        <taxon>Roseomonadaceae</taxon>
        <taxon>Roseomonas</taxon>
    </lineage>
</organism>
<evidence type="ECO:0000256" key="3">
    <source>
        <dbReference type="ARBA" id="ARBA00023295"/>
    </source>
</evidence>
<evidence type="ECO:0000313" key="8">
    <source>
        <dbReference type="Proteomes" id="UP000223527"/>
    </source>
</evidence>
<protein>
    <submittedName>
        <fullName evidence="7">Glycosidase</fullName>
    </submittedName>
</protein>
<name>A0A2C7AGA5_9PROT</name>
<dbReference type="EMBL" id="PDNU01000002">
    <property type="protein sequence ID" value="PHK96713.1"/>
    <property type="molecule type" value="Genomic_DNA"/>
</dbReference>
<dbReference type="PANTHER" id="PTHR40079">
    <property type="entry name" value="MANNAN ENDO-1,4-BETA-MANNOSIDASE E-RELATED"/>
    <property type="match status" value="1"/>
</dbReference>
<comment type="similarity">
    <text evidence="1 4">Belongs to the glycosyl hydrolase 26 family.</text>
</comment>
<dbReference type="Gene3D" id="3.20.20.80">
    <property type="entry name" value="Glycosidases"/>
    <property type="match status" value="1"/>
</dbReference>
<accession>A0A2C7AGA5</accession>
<feature type="active site" description="Proton donor" evidence="4">
    <location>
        <position position="166"/>
    </location>
</feature>
<evidence type="ECO:0000256" key="5">
    <source>
        <dbReference type="SAM" id="MobiDB-lite"/>
    </source>
</evidence>
<gene>
    <name evidence="7" type="ORF">CR162_02070</name>
</gene>
<proteinExistence type="inferred from homology"/>